<evidence type="ECO:0000256" key="3">
    <source>
        <dbReference type="ARBA" id="ARBA00017411"/>
    </source>
</evidence>
<dbReference type="EMBL" id="CAXLJL010000267">
    <property type="protein sequence ID" value="CAL5135598.1"/>
    <property type="molecule type" value="Genomic_DNA"/>
</dbReference>
<keyword evidence="4" id="KW-0158">Chromosome</keyword>
<evidence type="ECO:0000256" key="7">
    <source>
        <dbReference type="ARBA" id="ARBA00023242"/>
    </source>
</evidence>
<dbReference type="InterPro" id="IPR040260">
    <property type="entry name" value="RFA2-like"/>
</dbReference>
<reference evidence="9" key="1">
    <citation type="submission" date="2024-06" db="EMBL/GenBank/DDBJ databases">
        <authorList>
            <person name="Liu X."/>
            <person name="Lenzi L."/>
            <person name="Haldenby T S."/>
            <person name="Uol C."/>
        </authorList>
    </citation>
    <scope>NUCLEOTIDE SEQUENCE</scope>
</reference>
<evidence type="ECO:0000256" key="6">
    <source>
        <dbReference type="ARBA" id="ARBA00023125"/>
    </source>
</evidence>
<dbReference type="InterPro" id="IPR012340">
    <property type="entry name" value="NA-bd_OB-fold"/>
</dbReference>
<gene>
    <name evidence="9" type="ORF">CDAUBV1_LOCUS9729</name>
</gene>
<dbReference type="GO" id="GO:0005634">
    <property type="term" value="C:nucleus"/>
    <property type="evidence" value="ECO:0007669"/>
    <property type="project" value="UniProtKB-SubCell"/>
</dbReference>
<evidence type="ECO:0000256" key="5">
    <source>
        <dbReference type="ARBA" id="ARBA00022895"/>
    </source>
</evidence>
<keyword evidence="6" id="KW-0238">DNA-binding</keyword>
<keyword evidence="7" id="KW-0539">Nucleus</keyword>
<evidence type="ECO:0000256" key="1">
    <source>
        <dbReference type="ARBA" id="ARBA00004123"/>
    </source>
</evidence>
<proteinExistence type="predicted"/>
<dbReference type="GO" id="GO:0003677">
    <property type="term" value="F:DNA binding"/>
    <property type="evidence" value="ECO:0007669"/>
    <property type="project" value="UniProtKB-KW"/>
</dbReference>
<evidence type="ECO:0000256" key="8">
    <source>
        <dbReference type="ARBA" id="ARBA00030039"/>
    </source>
</evidence>
<comment type="caution">
    <text evidence="9">The sequence shown here is derived from an EMBL/GenBank/DDBJ whole genome shotgun (WGS) entry which is preliminary data.</text>
</comment>
<organism evidence="9 10">
    <name type="scientific">Calicophoron daubneyi</name>
    <name type="common">Rumen fluke</name>
    <name type="synonym">Paramphistomum daubneyi</name>
    <dbReference type="NCBI Taxonomy" id="300641"/>
    <lineage>
        <taxon>Eukaryota</taxon>
        <taxon>Metazoa</taxon>
        <taxon>Spiralia</taxon>
        <taxon>Lophotrochozoa</taxon>
        <taxon>Platyhelminthes</taxon>
        <taxon>Trematoda</taxon>
        <taxon>Digenea</taxon>
        <taxon>Plagiorchiida</taxon>
        <taxon>Pronocephalata</taxon>
        <taxon>Paramphistomoidea</taxon>
        <taxon>Paramphistomidae</taxon>
        <taxon>Calicophoron</taxon>
    </lineage>
</organism>
<dbReference type="Proteomes" id="UP001497525">
    <property type="component" value="Unassembled WGS sequence"/>
</dbReference>
<protein>
    <recommendedName>
        <fullName evidence="3">CST complex subunit STN1</fullName>
    </recommendedName>
    <alternativeName>
        <fullName evidence="8">Suppressor of cdc thirteen homolog</fullName>
    </alternativeName>
</protein>
<dbReference type="PANTHER" id="PTHR13989">
    <property type="entry name" value="REPLICATION PROTEIN A-RELATED"/>
    <property type="match status" value="1"/>
</dbReference>
<evidence type="ECO:0000313" key="9">
    <source>
        <dbReference type="EMBL" id="CAL5135598.1"/>
    </source>
</evidence>
<keyword evidence="5" id="KW-0779">Telomere</keyword>
<accession>A0AAV2TKE7</accession>
<sequence>MSLSALDDSRWLSNSTLQLDETVAEKCSSVVLDPLASEYYQLLIGDLVSAEPVENLNIFRLGPRWILYADIVGNVRSLFQREKYTSVEVDDGTGCISCTVWHQSCIIPNPNTSGASSSDQECRRICEQLFRIPLSARARLHLGVGIHLRGRLNWFRGQLNLSAHFYRILEEPREQFLELLHRNRLKLDVYSKPYDPEAVARILNDSQTMNIAQSTASEAYQVMKEDALNTFTKLDLCLNPRIVDALRSNAEAMELDDFEDRHFIPAKETPDPVTKKPANIQTLVETLIKCLLRDGRIYPASDHIFAYQAYHIADKDEEILSSSVCSVIETKSGDFPSGVPINEILFGVRLLTLSDWSHLSHAVLRRVLDKLEADSRVYQTGPSTYRLA</sequence>
<evidence type="ECO:0000313" key="10">
    <source>
        <dbReference type="Proteomes" id="UP001497525"/>
    </source>
</evidence>
<dbReference type="GO" id="GO:0000781">
    <property type="term" value="C:chromosome, telomeric region"/>
    <property type="evidence" value="ECO:0007669"/>
    <property type="project" value="UniProtKB-SubCell"/>
</dbReference>
<evidence type="ECO:0000256" key="2">
    <source>
        <dbReference type="ARBA" id="ARBA00004574"/>
    </source>
</evidence>
<dbReference type="AlphaFoldDB" id="A0AAV2TKE7"/>
<dbReference type="PANTHER" id="PTHR13989:SF33">
    <property type="entry name" value="CST COMPLEX SUBUNIT STN1"/>
    <property type="match status" value="1"/>
</dbReference>
<dbReference type="SUPFAM" id="SSF50249">
    <property type="entry name" value="Nucleic acid-binding proteins"/>
    <property type="match status" value="1"/>
</dbReference>
<evidence type="ECO:0000256" key="4">
    <source>
        <dbReference type="ARBA" id="ARBA00022454"/>
    </source>
</evidence>
<dbReference type="Gene3D" id="2.40.50.140">
    <property type="entry name" value="Nucleic acid-binding proteins"/>
    <property type="match status" value="1"/>
</dbReference>
<comment type="subcellular location">
    <subcellularLocation>
        <location evidence="2">Chromosome</location>
        <location evidence="2">Telomere</location>
    </subcellularLocation>
    <subcellularLocation>
        <location evidence="1">Nucleus</location>
    </subcellularLocation>
</comment>
<name>A0AAV2TKE7_CALDB</name>